<evidence type="ECO:0000313" key="3">
    <source>
        <dbReference type="EMBL" id="CCE54814.1"/>
    </source>
</evidence>
<sequence length="39" mass="3991">MPSLRATSALGIPAAPTSEETTSLEIEAPNNIGQEPTVP</sequence>
<evidence type="ECO:0000313" key="2">
    <source>
        <dbReference type="EMBL" id="CCE54813.1"/>
    </source>
</evidence>
<dbReference type="Proteomes" id="UP000004840">
    <property type="component" value="Unassembled WGS sequence"/>
</dbReference>
<evidence type="ECO:0000256" key="1">
    <source>
        <dbReference type="SAM" id="MobiDB-lite"/>
    </source>
</evidence>
<name>G7HX99_9CORY</name>
<reference evidence="3 4" key="1">
    <citation type="journal article" date="2012" name="J. Bacteriol.">
        <title>Genome Sequence of Corynebacterium casei UCMA 3821, Isolated from a Smear-Ripened Cheese.</title>
        <authorList>
            <person name="Monnet C."/>
            <person name="Loux V."/>
            <person name="Bento P."/>
            <person name="Gibrat J.F."/>
            <person name="Straub C."/>
            <person name="Bonnarme P."/>
            <person name="Landaud S."/>
            <person name="Irlinger F."/>
        </authorList>
    </citation>
    <scope>NUCLEOTIDE SEQUENCE [LARGE SCALE GENOMIC DNA]</scope>
    <source>
        <strain evidence="3 4">UCMA 3821</strain>
    </source>
</reference>
<dbReference type="AlphaFoldDB" id="G7HX99"/>
<protein>
    <submittedName>
        <fullName evidence="3">Uncharacterized protein</fullName>
    </submittedName>
</protein>
<organism evidence="3 4">
    <name type="scientific">Corynebacterium casei UCMA 3821</name>
    <dbReference type="NCBI Taxonomy" id="1110505"/>
    <lineage>
        <taxon>Bacteria</taxon>
        <taxon>Bacillati</taxon>
        <taxon>Actinomycetota</taxon>
        <taxon>Actinomycetes</taxon>
        <taxon>Mycobacteriales</taxon>
        <taxon>Corynebacteriaceae</taxon>
        <taxon>Corynebacterium</taxon>
    </lineage>
</organism>
<evidence type="ECO:0000313" key="4">
    <source>
        <dbReference type="Proteomes" id="UP000004840"/>
    </source>
</evidence>
<dbReference type="EMBL" id="CAFW01000043">
    <property type="protein sequence ID" value="CCE54814.1"/>
    <property type="molecule type" value="Genomic_DNA"/>
</dbReference>
<proteinExistence type="predicted"/>
<gene>
    <name evidence="2" type="ORF">CCAS_06270</name>
    <name evidence="3" type="ORF">CCAS_06275</name>
</gene>
<dbReference type="EMBL" id="CAFW01000042">
    <property type="protein sequence ID" value="CCE54813.1"/>
    <property type="molecule type" value="Genomic_DNA"/>
</dbReference>
<accession>G7HX99</accession>
<feature type="region of interest" description="Disordered" evidence="1">
    <location>
        <begin position="1"/>
        <end position="39"/>
    </location>
</feature>